<keyword evidence="3" id="KW-0812">Transmembrane</keyword>
<dbReference type="PANTHER" id="PTHR19444">
    <property type="entry name" value="UNC-93 RELATED"/>
    <property type="match status" value="1"/>
</dbReference>
<dbReference type="PANTHER" id="PTHR19444:SF13">
    <property type="entry name" value="PROTEIN UNC-93 HOMOLOG A"/>
    <property type="match status" value="1"/>
</dbReference>
<dbReference type="InterPro" id="IPR010291">
    <property type="entry name" value="Ion_channel_UNC-93"/>
</dbReference>
<dbReference type="InterPro" id="IPR036259">
    <property type="entry name" value="MFS_trans_sf"/>
</dbReference>
<evidence type="ECO:0000256" key="2">
    <source>
        <dbReference type="ARBA" id="ARBA00009172"/>
    </source>
</evidence>
<name>A0A7R8ZJT2_9CRUS</name>
<dbReference type="AlphaFoldDB" id="A0A7R8ZJT2"/>
<dbReference type="InterPro" id="IPR051951">
    <property type="entry name" value="UNC-93_regulatory"/>
</dbReference>
<keyword evidence="5" id="KW-0472">Membrane</keyword>
<reference evidence="6" key="1">
    <citation type="submission" date="2020-11" db="EMBL/GenBank/DDBJ databases">
        <authorList>
            <person name="Tran Van P."/>
        </authorList>
    </citation>
    <scope>NUCLEOTIDE SEQUENCE</scope>
</reference>
<comment type="subcellular location">
    <subcellularLocation>
        <location evidence="1">Membrane</location>
        <topology evidence="1">Multi-pass membrane protein</topology>
    </subcellularLocation>
</comment>
<dbReference type="EMBL" id="OB660851">
    <property type="protein sequence ID" value="CAD7226529.1"/>
    <property type="molecule type" value="Genomic_DNA"/>
</dbReference>
<protein>
    <submittedName>
        <fullName evidence="6">Uncharacterized protein</fullName>
    </submittedName>
</protein>
<evidence type="ECO:0000313" key="6">
    <source>
        <dbReference type="EMBL" id="CAD7226529.1"/>
    </source>
</evidence>
<dbReference type="GO" id="GO:0043266">
    <property type="term" value="P:regulation of potassium ion transport"/>
    <property type="evidence" value="ECO:0007669"/>
    <property type="project" value="TreeGrafter"/>
</dbReference>
<dbReference type="GO" id="GO:0055120">
    <property type="term" value="C:striated muscle dense body"/>
    <property type="evidence" value="ECO:0007669"/>
    <property type="project" value="TreeGrafter"/>
</dbReference>
<evidence type="ECO:0000256" key="3">
    <source>
        <dbReference type="ARBA" id="ARBA00022692"/>
    </source>
</evidence>
<dbReference type="GO" id="GO:0005886">
    <property type="term" value="C:plasma membrane"/>
    <property type="evidence" value="ECO:0007669"/>
    <property type="project" value="TreeGrafter"/>
</dbReference>
<dbReference type="OrthoDB" id="78663at2759"/>
<dbReference type="GO" id="GO:0015459">
    <property type="term" value="F:potassium channel regulator activity"/>
    <property type="evidence" value="ECO:0007669"/>
    <property type="project" value="TreeGrafter"/>
</dbReference>
<organism evidence="6">
    <name type="scientific">Cyprideis torosa</name>
    <dbReference type="NCBI Taxonomy" id="163714"/>
    <lineage>
        <taxon>Eukaryota</taxon>
        <taxon>Metazoa</taxon>
        <taxon>Ecdysozoa</taxon>
        <taxon>Arthropoda</taxon>
        <taxon>Crustacea</taxon>
        <taxon>Oligostraca</taxon>
        <taxon>Ostracoda</taxon>
        <taxon>Podocopa</taxon>
        <taxon>Podocopida</taxon>
        <taxon>Cytherocopina</taxon>
        <taxon>Cytheroidea</taxon>
        <taxon>Cytherideidae</taxon>
        <taxon>Cyprideis</taxon>
    </lineage>
</organism>
<dbReference type="Gene3D" id="1.20.1250.20">
    <property type="entry name" value="MFS general substrate transporter like domains"/>
    <property type="match status" value="2"/>
</dbReference>
<dbReference type="SUPFAM" id="SSF103473">
    <property type="entry name" value="MFS general substrate transporter"/>
    <property type="match status" value="1"/>
</dbReference>
<gene>
    <name evidence="6" type="ORF">CTOB1V02_LOCUS4447</name>
</gene>
<proteinExistence type="inferred from homology"/>
<dbReference type="GO" id="GO:0006937">
    <property type="term" value="P:regulation of muscle contraction"/>
    <property type="evidence" value="ECO:0007669"/>
    <property type="project" value="TreeGrafter"/>
</dbReference>
<dbReference type="Pfam" id="PF05978">
    <property type="entry name" value="UNC-93"/>
    <property type="match status" value="1"/>
</dbReference>
<comment type="similarity">
    <text evidence="2">Belongs to the unc-93 family.</text>
</comment>
<sequence length="438" mass="48542">MPNSSINIEKGLGTYSHAAIYAALIVSSLFLSTFFINRHGEKRTMWVSSLCYSGFIFAQFYPTFYTLIPTGVLVGLAAAPLWTAKCTYLTQVAARYAELTGIERENVVMRFFGVFFMIFRASGALGSLITSTLISRTSSRGNLTEEILQTCGINFCDENVEDNPNLERPPDSTINLISVVFVGICFTSAFLIIVFLDPLHRYKTCASTNRPITSSLTLVKAAYTQFKRPKQALIVVLVYYGGIEQAFAGADYTKAFISCAWGIQYIGYVGIVGSIVNSCGCMGFGYLVKYTGRQPVFFLAFILNVIAMVIMYMWSPNPDDAWVFFLIDGLWNCADSIWQTQINGLHGILFKGEEENAAAFANYKFFESIGFMQAYFLSSLLCTTVKVYFMGALLVIGMICYLWVERIAEAEKETAAAPNQPSSVASTTHFALENNTVV</sequence>
<evidence type="ECO:0000256" key="4">
    <source>
        <dbReference type="ARBA" id="ARBA00022989"/>
    </source>
</evidence>
<evidence type="ECO:0000256" key="5">
    <source>
        <dbReference type="ARBA" id="ARBA00023136"/>
    </source>
</evidence>
<accession>A0A7R8ZJT2</accession>
<evidence type="ECO:0000256" key="1">
    <source>
        <dbReference type="ARBA" id="ARBA00004141"/>
    </source>
</evidence>
<keyword evidence="4" id="KW-1133">Transmembrane helix</keyword>